<dbReference type="InterPro" id="IPR011060">
    <property type="entry name" value="RibuloseP-bd_barrel"/>
</dbReference>
<dbReference type="AlphaFoldDB" id="A0A1I3XUK6"/>
<evidence type="ECO:0000256" key="5">
    <source>
        <dbReference type="ARBA" id="ARBA00023239"/>
    </source>
</evidence>
<feature type="binding site" evidence="7 9">
    <location>
        <position position="24"/>
    </location>
    <ligand>
        <name>substrate</name>
    </ligand>
</feature>
<dbReference type="SUPFAM" id="SSF51366">
    <property type="entry name" value="Ribulose-phoshate binding barrel"/>
    <property type="match status" value="1"/>
</dbReference>
<dbReference type="EC" id="4.1.1.23" evidence="7"/>
<dbReference type="GO" id="GO:0004590">
    <property type="term" value="F:orotidine-5'-phosphate decarboxylase activity"/>
    <property type="evidence" value="ECO:0007669"/>
    <property type="project" value="UniProtKB-UniRule"/>
</dbReference>
<evidence type="ECO:0000256" key="6">
    <source>
        <dbReference type="ARBA" id="ARBA00049157"/>
    </source>
</evidence>
<dbReference type="EMBL" id="FOSN01000004">
    <property type="protein sequence ID" value="SFK23204.1"/>
    <property type="molecule type" value="Genomic_DNA"/>
</dbReference>
<evidence type="ECO:0000256" key="1">
    <source>
        <dbReference type="ARBA" id="ARBA00002356"/>
    </source>
</evidence>
<keyword evidence="3 7" id="KW-0210">Decarboxylase</keyword>
<feature type="binding site" evidence="7 9">
    <location>
        <position position="218"/>
    </location>
    <ligand>
        <name>substrate</name>
    </ligand>
</feature>
<proteinExistence type="inferred from homology"/>
<dbReference type="HAMAP" id="MF_01200_B">
    <property type="entry name" value="OMPdecase_type1_B"/>
    <property type="match status" value="1"/>
</dbReference>
<keyword evidence="13" id="KW-1185">Reference proteome</keyword>
<evidence type="ECO:0000259" key="11">
    <source>
        <dbReference type="SMART" id="SM00934"/>
    </source>
</evidence>
<dbReference type="Pfam" id="PF00215">
    <property type="entry name" value="OMPdecase"/>
    <property type="match status" value="1"/>
</dbReference>
<dbReference type="UniPathway" id="UPA00070">
    <property type="reaction ID" value="UER00120"/>
</dbReference>
<feature type="binding site" evidence="7 9">
    <location>
        <position position="128"/>
    </location>
    <ligand>
        <name>substrate</name>
    </ligand>
</feature>
<feature type="binding site" evidence="7 9">
    <location>
        <position position="198"/>
    </location>
    <ligand>
        <name>substrate</name>
    </ligand>
</feature>
<evidence type="ECO:0000256" key="4">
    <source>
        <dbReference type="ARBA" id="ARBA00022975"/>
    </source>
</evidence>
<evidence type="ECO:0000256" key="7">
    <source>
        <dbReference type="HAMAP-Rule" id="MF_01200"/>
    </source>
</evidence>
<feature type="active site" description="For OMPdecase activity" evidence="8">
    <location>
        <position position="78"/>
    </location>
</feature>
<dbReference type="PROSITE" id="PS00156">
    <property type="entry name" value="OMPDECASE"/>
    <property type="match status" value="1"/>
</dbReference>
<reference evidence="12 13" key="1">
    <citation type="submission" date="2016-10" db="EMBL/GenBank/DDBJ databases">
        <authorList>
            <person name="de Groot N.N."/>
        </authorList>
    </citation>
    <scope>NUCLEOTIDE SEQUENCE [LARGE SCALE GENOMIC DNA]</scope>
    <source>
        <strain evidence="12 13">NE2</strain>
    </source>
</reference>
<feature type="binding site" evidence="7 9">
    <location>
        <position position="219"/>
    </location>
    <ligand>
        <name>substrate</name>
    </ligand>
</feature>
<feature type="binding site" evidence="7 9">
    <location>
        <position position="46"/>
    </location>
    <ligand>
        <name>substrate</name>
    </ligand>
</feature>
<sequence length="241" mass="24980">MPGAPALDRTLAPNLREKLIVALDVSTPSEASALVRALGESVVFYKIGMEFAYGGGLAFADSLIKDGKQVFLDLKLHDIPTTVSRACANVARLGARFLTVHAYPQTMAAAKSGVAGSPLQLLGVTVMTSYDDRDLAEAGFACGVKELVARRAAQACAAGLDGLILSGEEARSVRARYGSNLLLVTPGIRPAGAQASDQKRTMTPAQAIEAGADYLVVGRPVTAAKDPKAAAQEILAEIAAS</sequence>
<dbReference type="NCBIfam" id="NF001273">
    <property type="entry name" value="PRK00230.1"/>
    <property type="match status" value="1"/>
</dbReference>
<protein>
    <recommendedName>
        <fullName evidence="7">Orotidine 5'-phosphate decarboxylase</fullName>
        <ecNumber evidence="7">4.1.1.23</ecNumber>
    </recommendedName>
    <alternativeName>
        <fullName evidence="7">OMP decarboxylase</fullName>
        <shortName evidence="7">OMPDCase</shortName>
        <shortName evidence="7">OMPdecase</shortName>
    </alternativeName>
</protein>
<dbReference type="GO" id="GO:0006207">
    <property type="term" value="P:'de novo' pyrimidine nucleobase biosynthetic process"/>
    <property type="evidence" value="ECO:0007669"/>
    <property type="project" value="InterPro"/>
</dbReference>
<feature type="active site" description="For OMPdecase activity" evidence="8">
    <location>
        <position position="73"/>
    </location>
</feature>
<dbReference type="OrthoDB" id="9806203at2"/>
<dbReference type="RefSeq" id="WP_091679946.1">
    <property type="nucleotide sequence ID" value="NZ_FOSN01000004.1"/>
</dbReference>
<evidence type="ECO:0000313" key="13">
    <source>
        <dbReference type="Proteomes" id="UP000198755"/>
    </source>
</evidence>
<evidence type="ECO:0000256" key="3">
    <source>
        <dbReference type="ARBA" id="ARBA00022793"/>
    </source>
</evidence>
<dbReference type="PANTHER" id="PTHR32119">
    <property type="entry name" value="OROTIDINE 5'-PHOSPHATE DECARBOXYLASE"/>
    <property type="match status" value="1"/>
</dbReference>
<dbReference type="InterPro" id="IPR047596">
    <property type="entry name" value="OMPdecase_bac"/>
</dbReference>
<feature type="binding site" evidence="7">
    <location>
        <begin position="73"/>
        <end position="82"/>
    </location>
    <ligand>
        <name>substrate</name>
    </ligand>
</feature>
<feature type="domain" description="Orotidine 5'-phosphate decarboxylase" evidence="11">
    <location>
        <begin position="18"/>
        <end position="234"/>
    </location>
</feature>
<evidence type="ECO:0000256" key="9">
    <source>
        <dbReference type="PIRSR" id="PIRSR614732-2"/>
    </source>
</evidence>
<evidence type="ECO:0000313" key="12">
    <source>
        <dbReference type="EMBL" id="SFK23204.1"/>
    </source>
</evidence>
<accession>A0A1I3XUK6</accession>
<dbReference type="SMART" id="SM00934">
    <property type="entry name" value="OMPdecase"/>
    <property type="match status" value="1"/>
</dbReference>
<evidence type="ECO:0000256" key="8">
    <source>
        <dbReference type="PIRSR" id="PIRSR614732-1"/>
    </source>
</evidence>
<evidence type="ECO:0000256" key="2">
    <source>
        <dbReference type="ARBA" id="ARBA00004861"/>
    </source>
</evidence>
<dbReference type="InterPro" id="IPR014732">
    <property type="entry name" value="OMPdecase"/>
</dbReference>
<keyword evidence="4 7" id="KW-0665">Pyrimidine biosynthesis</keyword>
<comment type="similarity">
    <text evidence="7">Belongs to the OMP decarboxylase family. Type 1 subfamily.</text>
</comment>
<comment type="catalytic activity">
    <reaction evidence="6 7 10">
        <text>orotidine 5'-phosphate + H(+) = UMP + CO2</text>
        <dbReference type="Rhea" id="RHEA:11596"/>
        <dbReference type="ChEBI" id="CHEBI:15378"/>
        <dbReference type="ChEBI" id="CHEBI:16526"/>
        <dbReference type="ChEBI" id="CHEBI:57538"/>
        <dbReference type="ChEBI" id="CHEBI:57865"/>
        <dbReference type="EC" id="4.1.1.23"/>
    </reaction>
</comment>
<dbReference type="PANTHER" id="PTHR32119:SF2">
    <property type="entry name" value="OROTIDINE 5'-PHOSPHATE DECARBOXYLASE"/>
    <property type="match status" value="1"/>
</dbReference>
<feature type="active site" description="For OMPdecase activity" evidence="8">
    <location>
        <position position="75"/>
    </location>
</feature>
<dbReference type="InterPro" id="IPR001754">
    <property type="entry name" value="OMPdeCOase_dom"/>
</dbReference>
<dbReference type="NCBIfam" id="TIGR01740">
    <property type="entry name" value="pyrF"/>
    <property type="match status" value="1"/>
</dbReference>
<comment type="function">
    <text evidence="1 7">Catalyzes the decarboxylation of orotidine 5'-monophosphate (OMP) to uridine 5'-monophosphate (UMP).</text>
</comment>
<feature type="binding site" evidence="7 9">
    <location>
        <position position="189"/>
    </location>
    <ligand>
        <name>substrate</name>
    </ligand>
</feature>
<dbReference type="STRING" id="1612308.SAMN05444581_10491"/>
<dbReference type="GO" id="GO:0005829">
    <property type="term" value="C:cytosol"/>
    <property type="evidence" value="ECO:0007669"/>
    <property type="project" value="TreeGrafter"/>
</dbReference>
<keyword evidence="5 7" id="KW-0456">Lyase</keyword>
<dbReference type="Gene3D" id="3.20.20.70">
    <property type="entry name" value="Aldolase class I"/>
    <property type="match status" value="1"/>
</dbReference>
<dbReference type="InterPro" id="IPR018089">
    <property type="entry name" value="OMPdecase_AS"/>
</dbReference>
<dbReference type="InterPro" id="IPR013785">
    <property type="entry name" value="Aldolase_TIM"/>
</dbReference>
<organism evidence="12 13">
    <name type="scientific">Methylocapsa palsarum</name>
    <dbReference type="NCBI Taxonomy" id="1612308"/>
    <lineage>
        <taxon>Bacteria</taxon>
        <taxon>Pseudomonadati</taxon>
        <taxon>Pseudomonadota</taxon>
        <taxon>Alphaproteobacteria</taxon>
        <taxon>Hyphomicrobiales</taxon>
        <taxon>Beijerinckiaceae</taxon>
        <taxon>Methylocapsa</taxon>
    </lineage>
</organism>
<comment type="subunit">
    <text evidence="7">Homodimer.</text>
</comment>
<feature type="active site" description="Proton donor" evidence="7">
    <location>
        <position position="75"/>
    </location>
</feature>
<name>A0A1I3XUK6_9HYPH</name>
<gene>
    <name evidence="7" type="primary">pyrF</name>
    <name evidence="12" type="ORF">SAMN05444581_10491</name>
</gene>
<evidence type="ECO:0000256" key="10">
    <source>
        <dbReference type="RuleBase" id="RU000512"/>
    </source>
</evidence>
<dbReference type="CDD" id="cd04725">
    <property type="entry name" value="OMP_decarboxylase_like"/>
    <property type="match status" value="1"/>
</dbReference>
<comment type="pathway">
    <text evidence="2 7 10">Pyrimidine metabolism; UMP biosynthesis via de novo pathway; UMP from orotate: step 2/2.</text>
</comment>
<dbReference type="GO" id="GO:0044205">
    <property type="term" value="P:'de novo' UMP biosynthetic process"/>
    <property type="evidence" value="ECO:0007669"/>
    <property type="project" value="UniProtKB-UniRule"/>
</dbReference>
<dbReference type="Proteomes" id="UP000198755">
    <property type="component" value="Unassembled WGS sequence"/>
</dbReference>